<dbReference type="InterPro" id="IPR020846">
    <property type="entry name" value="MFS_dom"/>
</dbReference>
<reference evidence="11" key="1">
    <citation type="journal article" date="2019" name="Int. J. Syst. Evol. Microbiol.">
        <title>The Global Catalogue of Microorganisms (GCM) 10K type strain sequencing project: providing services to taxonomists for standard genome sequencing and annotation.</title>
        <authorList>
            <consortium name="The Broad Institute Genomics Platform"/>
            <consortium name="The Broad Institute Genome Sequencing Center for Infectious Disease"/>
            <person name="Wu L."/>
            <person name="Ma J."/>
        </authorList>
    </citation>
    <scope>NUCLEOTIDE SEQUENCE [LARGE SCALE GENOMIC DNA]</scope>
    <source>
        <strain evidence="11">LMG 29247</strain>
    </source>
</reference>
<proteinExistence type="inferred from homology"/>
<dbReference type="InterPro" id="IPR036259">
    <property type="entry name" value="MFS_trans_sf"/>
</dbReference>
<feature type="transmembrane region" description="Helical" evidence="8">
    <location>
        <begin position="42"/>
        <end position="60"/>
    </location>
</feature>
<evidence type="ECO:0000256" key="3">
    <source>
        <dbReference type="ARBA" id="ARBA00022448"/>
    </source>
</evidence>
<keyword evidence="8" id="KW-0997">Cell inner membrane</keyword>
<feature type="transmembrane region" description="Helical" evidence="8">
    <location>
        <begin position="215"/>
        <end position="238"/>
    </location>
</feature>
<keyword evidence="6 8" id="KW-1133">Transmembrane helix</keyword>
<evidence type="ECO:0000313" key="11">
    <source>
        <dbReference type="Proteomes" id="UP001597304"/>
    </source>
</evidence>
<protein>
    <recommendedName>
        <fullName evidence="8">Bcr/CflA family efflux transporter</fullName>
    </recommendedName>
</protein>
<dbReference type="Pfam" id="PF07690">
    <property type="entry name" value="MFS_1"/>
    <property type="match status" value="1"/>
</dbReference>
<keyword evidence="5 8" id="KW-0812">Transmembrane</keyword>
<dbReference type="Proteomes" id="UP001597304">
    <property type="component" value="Unassembled WGS sequence"/>
</dbReference>
<dbReference type="EMBL" id="JBHUEJ010000004">
    <property type="protein sequence ID" value="MFD1709332.1"/>
    <property type="molecule type" value="Genomic_DNA"/>
</dbReference>
<evidence type="ECO:0000256" key="8">
    <source>
        <dbReference type="RuleBase" id="RU365088"/>
    </source>
</evidence>
<evidence type="ECO:0000256" key="1">
    <source>
        <dbReference type="ARBA" id="ARBA00004651"/>
    </source>
</evidence>
<evidence type="ECO:0000313" key="10">
    <source>
        <dbReference type="EMBL" id="MFD1709332.1"/>
    </source>
</evidence>
<organism evidence="10 11">
    <name type="scientific">Ottowia flava</name>
    <dbReference type="NCBI Taxonomy" id="2675430"/>
    <lineage>
        <taxon>Bacteria</taxon>
        <taxon>Pseudomonadati</taxon>
        <taxon>Pseudomonadota</taxon>
        <taxon>Betaproteobacteria</taxon>
        <taxon>Burkholderiales</taxon>
        <taxon>Comamonadaceae</taxon>
        <taxon>Ottowia</taxon>
    </lineage>
</organism>
<feature type="transmembrane region" description="Helical" evidence="8">
    <location>
        <begin position="72"/>
        <end position="91"/>
    </location>
</feature>
<name>A0ABW4KQG8_9BURK</name>
<dbReference type="Gene3D" id="1.20.1720.10">
    <property type="entry name" value="Multidrug resistance protein D"/>
    <property type="match status" value="1"/>
</dbReference>
<evidence type="ECO:0000256" key="2">
    <source>
        <dbReference type="ARBA" id="ARBA00006236"/>
    </source>
</evidence>
<feature type="transmembrane region" description="Helical" evidence="8">
    <location>
        <begin position="97"/>
        <end position="118"/>
    </location>
</feature>
<evidence type="ECO:0000256" key="4">
    <source>
        <dbReference type="ARBA" id="ARBA00022475"/>
    </source>
</evidence>
<evidence type="ECO:0000259" key="9">
    <source>
        <dbReference type="PROSITE" id="PS50850"/>
    </source>
</evidence>
<dbReference type="RefSeq" id="WP_147912837.1">
    <property type="nucleotide sequence ID" value="NZ_JBHUEJ010000004.1"/>
</dbReference>
<keyword evidence="3 8" id="KW-0813">Transport</keyword>
<dbReference type="InterPro" id="IPR004812">
    <property type="entry name" value="Efflux_drug-R_Bcr/CmlA"/>
</dbReference>
<evidence type="ECO:0000256" key="5">
    <source>
        <dbReference type="ARBA" id="ARBA00022692"/>
    </source>
</evidence>
<feature type="transmembrane region" description="Helical" evidence="8">
    <location>
        <begin position="372"/>
        <end position="391"/>
    </location>
</feature>
<accession>A0ABW4KQG8</accession>
<dbReference type="NCBIfam" id="TIGR00710">
    <property type="entry name" value="efflux_Bcr_CflA"/>
    <property type="match status" value="1"/>
</dbReference>
<evidence type="ECO:0000256" key="6">
    <source>
        <dbReference type="ARBA" id="ARBA00022989"/>
    </source>
</evidence>
<dbReference type="PANTHER" id="PTHR23501">
    <property type="entry name" value="MAJOR FACILITATOR SUPERFAMILY"/>
    <property type="match status" value="1"/>
</dbReference>
<dbReference type="InterPro" id="IPR011701">
    <property type="entry name" value="MFS"/>
</dbReference>
<evidence type="ECO:0000256" key="7">
    <source>
        <dbReference type="ARBA" id="ARBA00023136"/>
    </source>
</evidence>
<gene>
    <name evidence="10" type="ORF">ACFSF0_01820</name>
</gene>
<dbReference type="CDD" id="cd17320">
    <property type="entry name" value="MFS_MdfA_MDR_like"/>
    <property type="match status" value="1"/>
</dbReference>
<dbReference type="PANTHER" id="PTHR23501:SF191">
    <property type="entry name" value="VACUOLAR BASIC AMINO ACID TRANSPORTER 4"/>
    <property type="match status" value="1"/>
</dbReference>
<feature type="transmembrane region" description="Helical" evidence="8">
    <location>
        <begin position="130"/>
        <end position="152"/>
    </location>
</feature>
<keyword evidence="4" id="KW-1003">Cell membrane</keyword>
<keyword evidence="11" id="KW-1185">Reference proteome</keyword>
<feature type="transmembrane region" description="Helical" evidence="8">
    <location>
        <begin position="338"/>
        <end position="360"/>
    </location>
</feature>
<comment type="caution">
    <text evidence="10">The sequence shown here is derived from an EMBL/GenBank/DDBJ whole genome shotgun (WGS) entry which is preliminary data.</text>
</comment>
<keyword evidence="7 8" id="KW-0472">Membrane</keyword>
<comment type="subcellular location">
    <subcellularLocation>
        <location evidence="8">Cell inner membrane</location>
        <topology evidence="8">Multi-pass membrane protein</topology>
    </subcellularLocation>
    <subcellularLocation>
        <location evidence="1">Cell membrane</location>
        <topology evidence="1">Multi-pass membrane protein</topology>
    </subcellularLocation>
</comment>
<comment type="similarity">
    <text evidence="2 8">Belongs to the major facilitator superfamily. Bcr/CmlA family.</text>
</comment>
<dbReference type="PROSITE" id="PS50850">
    <property type="entry name" value="MFS"/>
    <property type="match status" value="1"/>
</dbReference>
<feature type="domain" description="Major facilitator superfamily (MFS) profile" evidence="9">
    <location>
        <begin position="3"/>
        <end position="395"/>
    </location>
</feature>
<dbReference type="SUPFAM" id="SSF103473">
    <property type="entry name" value="MFS general substrate transporter"/>
    <property type="match status" value="1"/>
</dbReference>
<feature type="transmembrane region" description="Helical" evidence="8">
    <location>
        <begin position="158"/>
        <end position="178"/>
    </location>
</feature>
<feature type="transmembrane region" description="Helical" evidence="8">
    <location>
        <begin position="244"/>
        <end position="264"/>
    </location>
</feature>
<sequence length="399" mass="42134">MSPLIIVVLLGLLLGIQPVTTDVYLPALPALQADLGAPMPQVQLTLAALLLAFGVSQLVWGPLSDRFGRKPILLWGMAAYVLAALACVVAPTMELLIVARIAQGAAMGAAVMCARAIVRDLYAPLEGARMMSKGLSGLGVIAICCAPLGGLLTQTVHWRAAMAVQVLFGLGTLALLVLRFDETIPARNPDALRPAALLRAWGTIARHPTFITYSLLSTGSYVALFTFLATSSFLLIEALGLSRLAYGAVMAANSVLYIAGTVACRRLLVRWGIVRTVRWAGCITFSAGVLMAVLAWGGWGQPWHGLWAIVLPQALFIVAHGVHQPVGQSGTVSPFPQMAGAASALNGFIMMAVAFPMGLWLGSAMDGSARPLGLGFLLWCSVIALTAWFLVPRYGDPTH</sequence>
<comment type="caution">
    <text evidence="8">Lacks conserved residue(s) required for the propagation of feature annotation.</text>
</comment>
<feature type="transmembrane region" description="Helical" evidence="8">
    <location>
        <begin position="276"/>
        <end position="299"/>
    </location>
</feature>